<dbReference type="EMBL" id="JAODUO010000576">
    <property type="protein sequence ID" value="KAK2177839.1"/>
    <property type="molecule type" value="Genomic_DNA"/>
</dbReference>
<protein>
    <submittedName>
        <fullName evidence="1">Uncharacterized protein</fullName>
    </submittedName>
</protein>
<comment type="caution">
    <text evidence="1">The sequence shown here is derived from an EMBL/GenBank/DDBJ whole genome shotgun (WGS) entry which is preliminary data.</text>
</comment>
<reference evidence="1" key="1">
    <citation type="journal article" date="2023" name="Mol. Biol. Evol.">
        <title>Third-Generation Sequencing Reveals the Adaptive Role of the Epigenome in Three Deep-Sea Polychaetes.</title>
        <authorList>
            <person name="Perez M."/>
            <person name="Aroh O."/>
            <person name="Sun Y."/>
            <person name="Lan Y."/>
            <person name="Juniper S.K."/>
            <person name="Young C.R."/>
            <person name="Angers B."/>
            <person name="Qian P.Y."/>
        </authorList>
    </citation>
    <scope>NUCLEOTIDE SEQUENCE</scope>
    <source>
        <strain evidence="1">R07B-5</strain>
    </source>
</reference>
<name>A0AAD9KUY3_RIDPI</name>
<keyword evidence="2" id="KW-1185">Reference proteome</keyword>
<organism evidence="1 2">
    <name type="scientific">Ridgeia piscesae</name>
    <name type="common">Tubeworm</name>
    <dbReference type="NCBI Taxonomy" id="27915"/>
    <lineage>
        <taxon>Eukaryota</taxon>
        <taxon>Metazoa</taxon>
        <taxon>Spiralia</taxon>
        <taxon>Lophotrochozoa</taxon>
        <taxon>Annelida</taxon>
        <taxon>Polychaeta</taxon>
        <taxon>Sedentaria</taxon>
        <taxon>Canalipalpata</taxon>
        <taxon>Sabellida</taxon>
        <taxon>Siboglinidae</taxon>
        <taxon>Ridgeia</taxon>
    </lineage>
</organism>
<dbReference type="AlphaFoldDB" id="A0AAD9KUY3"/>
<proteinExistence type="predicted"/>
<accession>A0AAD9KUY3</accession>
<dbReference type="Proteomes" id="UP001209878">
    <property type="component" value="Unassembled WGS sequence"/>
</dbReference>
<evidence type="ECO:0000313" key="2">
    <source>
        <dbReference type="Proteomes" id="UP001209878"/>
    </source>
</evidence>
<gene>
    <name evidence="1" type="ORF">NP493_576g00000</name>
</gene>
<sequence length="39" mass="4406">MHSIPSVSTQTLMRIHYASRGGGMATWINFFNYLKNGAF</sequence>
<evidence type="ECO:0000313" key="1">
    <source>
        <dbReference type="EMBL" id="KAK2177839.1"/>
    </source>
</evidence>